<reference evidence="1" key="1">
    <citation type="journal article" date="2023" name="G3 (Bethesda)">
        <title>Whole genome assemblies of Zophobas morio and Tenebrio molitor.</title>
        <authorList>
            <person name="Kaur S."/>
            <person name="Stinson S.A."/>
            <person name="diCenzo G.C."/>
        </authorList>
    </citation>
    <scope>NUCLEOTIDE SEQUENCE</scope>
    <source>
        <strain evidence="1">QUZm001</strain>
    </source>
</reference>
<comment type="caution">
    <text evidence="1">The sequence shown here is derived from an EMBL/GenBank/DDBJ whole genome shotgun (WGS) entry which is preliminary data.</text>
</comment>
<evidence type="ECO:0000313" key="1">
    <source>
        <dbReference type="EMBL" id="KAJ3649674.1"/>
    </source>
</evidence>
<gene>
    <name evidence="1" type="ORF">Zmor_021401</name>
</gene>
<dbReference type="AlphaFoldDB" id="A0AA38MAZ4"/>
<organism evidence="1 2">
    <name type="scientific">Zophobas morio</name>
    <dbReference type="NCBI Taxonomy" id="2755281"/>
    <lineage>
        <taxon>Eukaryota</taxon>
        <taxon>Metazoa</taxon>
        <taxon>Ecdysozoa</taxon>
        <taxon>Arthropoda</taxon>
        <taxon>Hexapoda</taxon>
        <taxon>Insecta</taxon>
        <taxon>Pterygota</taxon>
        <taxon>Neoptera</taxon>
        <taxon>Endopterygota</taxon>
        <taxon>Coleoptera</taxon>
        <taxon>Polyphaga</taxon>
        <taxon>Cucujiformia</taxon>
        <taxon>Tenebrionidae</taxon>
        <taxon>Zophobas</taxon>
    </lineage>
</organism>
<dbReference type="Proteomes" id="UP001168821">
    <property type="component" value="Unassembled WGS sequence"/>
</dbReference>
<sequence length="75" mass="8294">MNDPNDDVPPDIKNAGKCTSIVRHERVVNALKVLVFVSLNNRGWLLKTPPWASLRLFVAAELSDLLSTGHKAQTN</sequence>
<keyword evidence="2" id="KW-1185">Reference proteome</keyword>
<evidence type="ECO:0000313" key="2">
    <source>
        <dbReference type="Proteomes" id="UP001168821"/>
    </source>
</evidence>
<accession>A0AA38MAZ4</accession>
<protein>
    <submittedName>
        <fullName evidence="1">Uncharacterized protein</fullName>
    </submittedName>
</protein>
<proteinExistence type="predicted"/>
<dbReference type="EMBL" id="JALNTZ010000006">
    <property type="protein sequence ID" value="KAJ3649674.1"/>
    <property type="molecule type" value="Genomic_DNA"/>
</dbReference>
<name>A0AA38MAZ4_9CUCU</name>